<protein>
    <submittedName>
        <fullName evidence="1">Proline--trna ligase</fullName>
    </submittedName>
</protein>
<dbReference type="Proteomes" id="UP000032142">
    <property type="component" value="Unassembled WGS sequence"/>
</dbReference>
<dbReference type="PANTHER" id="PTHR36385">
    <property type="entry name" value="OS07G0562900 PROTEIN"/>
    <property type="match status" value="1"/>
</dbReference>
<dbReference type="PANTHER" id="PTHR36385:SF1">
    <property type="entry name" value="OS07G0562900 PROTEIN"/>
    <property type="match status" value="1"/>
</dbReference>
<keyword evidence="1" id="KW-0436">Ligase</keyword>
<evidence type="ECO:0000313" key="2">
    <source>
        <dbReference type="Proteomes" id="UP000032142"/>
    </source>
</evidence>
<proteinExistence type="predicted"/>
<evidence type="ECO:0000313" key="1">
    <source>
        <dbReference type="EMBL" id="KHG17631.1"/>
    </source>
</evidence>
<keyword evidence="2" id="KW-1185">Reference proteome</keyword>
<gene>
    <name evidence="1" type="ORF">F383_05490</name>
</gene>
<accession>A0A0B0P2N3</accession>
<dbReference type="EMBL" id="KN408706">
    <property type="protein sequence ID" value="KHG17631.1"/>
    <property type="molecule type" value="Genomic_DNA"/>
</dbReference>
<name>A0A0B0P2N3_GOSAR</name>
<dbReference type="GO" id="GO:0016874">
    <property type="term" value="F:ligase activity"/>
    <property type="evidence" value="ECO:0007669"/>
    <property type="project" value="UniProtKB-KW"/>
</dbReference>
<dbReference type="AlphaFoldDB" id="A0A0B0P2N3"/>
<reference evidence="2" key="1">
    <citation type="submission" date="2014-09" db="EMBL/GenBank/DDBJ databases">
        <authorList>
            <person name="Mudge J."/>
            <person name="Ramaraj T."/>
            <person name="Lindquist I.E."/>
            <person name="Bharti A.K."/>
            <person name="Sundararajan A."/>
            <person name="Cameron C.T."/>
            <person name="Woodward J.E."/>
            <person name="May G.D."/>
            <person name="Brubaker C."/>
            <person name="Broadhvest J."/>
            <person name="Wilkins T.A."/>
        </authorList>
    </citation>
    <scope>NUCLEOTIDE SEQUENCE</scope>
    <source>
        <strain evidence="2">cv. AKA8401</strain>
    </source>
</reference>
<organism evidence="1 2">
    <name type="scientific">Gossypium arboreum</name>
    <name type="common">Tree cotton</name>
    <name type="synonym">Gossypium nanking</name>
    <dbReference type="NCBI Taxonomy" id="29729"/>
    <lineage>
        <taxon>Eukaryota</taxon>
        <taxon>Viridiplantae</taxon>
        <taxon>Streptophyta</taxon>
        <taxon>Embryophyta</taxon>
        <taxon>Tracheophyta</taxon>
        <taxon>Spermatophyta</taxon>
        <taxon>Magnoliopsida</taxon>
        <taxon>eudicotyledons</taxon>
        <taxon>Gunneridae</taxon>
        <taxon>Pentapetalae</taxon>
        <taxon>rosids</taxon>
        <taxon>malvids</taxon>
        <taxon>Malvales</taxon>
        <taxon>Malvaceae</taxon>
        <taxon>Malvoideae</taxon>
        <taxon>Gossypium</taxon>
    </lineage>
</organism>
<sequence length="63" mass="7105">MASLRCASTMELFPIFLKKTKKGRPMKRLKNVQKMKTVEKAIAMNEKYAEKSSKIKSAVEIGG</sequence>